<dbReference type="AlphaFoldDB" id="A0A494XXB5"/>
<protein>
    <submittedName>
        <fullName evidence="5">Mandelate racemase/muconate lactonizing enzyme family protein</fullName>
    </submittedName>
</protein>
<dbReference type="Gene3D" id="3.20.20.120">
    <property type="entry name" value="Enolase-like C-terminal domain"/>
    <property type="match status" value="1"/>
</dbReference>
<accession>A0A494XXB5</accession>
<dbReference type="InterPro" id="IPR013342">
    <property type="entry name" value="Mandelate_racemase_C"/>
</dbReference>
<name>A0A494XXB5_9BURK</name>
<dbReference type="Pfam" id="PF13378">
    <property type="entry name" value="MR_MLE_C"/>
    <property type="match status" value="1"/>
</dbReference>
<dbReference type="PROSITE" id="PS00909">
    <property type="entry name" value="MR_MLE_2"/>
    <property type="match status" value="1"/>
</dbReference>
<evidence type="ECO:0000313" key="6">
    <source>
        <dbReference type="Proteomes" id="UP000270342"/>
    </source>
</evidence>
<evidence type="ECO:0000256" key="3">
    <source>
        <dbReference type="ARBA" id="ARBA00022842"/>
    </source>
</evidence>
<keyword evidence="2" id="KW-0479">Metal-binding</keyword>
<dbReference type="GO" id="GO:0009063">
    <property type="term" value="P:amino acid catabolic process"/>
    <property type="evidence" value="ECO:0007669"/>
    <property type="project" value="InterPro"/>
</dbReference>
<dbReference type="InterPro" id="IPR018110">
    <property type="entry name" value="Mandel_Rmase/mucon_lact_enz_CS"/>
</dbReference>
<dbReference type="Pfam" id="PF02746">
    <property type="entry name" value="MR_MLE_N"/>
    <property type="match status" value="1"/>
</dbReference>
<dbReference type="InterPro" id="IPR046945">
    <property type="entry name" value="RHMD-like"/>
</dbReference>
<dbReference type="EMBL" id="RBZU01000005">
    <property type="protein sequence ID" value="RKP54555.1"/>
    <property type="molecule type" value="Genomic_DNA"/>
</dbReference>
<organism evidence="5 6">
    <name type="scientific">Pararobbsia silviterrae</name>
    <dbReference type="NCBI Taxonomy" id="1792498"/>
    <lineage>
        <taxon>Bacteria</taxon>
        <taxon>Pseudomonadati</taxon>
        <taxon>Pseudomonadota</taxon>
        <taxon>Betaproteobacteria</taxon>
        <taxon>Burkholderiales</taxon>
        <taxon>Burkholderiaceae</taxon>
        <taxon>Pararobbsia</taxon>
    </lineage>
</organism>
<proteinExistence type="predicted"/>
<dbReference type="Gene3D" id="3.30.390.10">
    <property type="entry name" value="Enolase-like, N-terminal domain"/>
    <property type="match status" value="1"/>
</dbReference>
<evidence type="ECO:0000256" key="1">
    <source>
        <dbReference type="ARBA" id="ARBA00001946"/>
    </source>
</evidence>
<dbReference type="CDD" id="cd03316">
    <property type="entry name" value="MR_like"/>
    <property type="match status" value="1"/>
</dbReference>
<comment type="caution">
    <text evidence="5">The sequence shown here is derived from an EMBL/GenBank/DDBJ whole genome shotgun (WGS) entry which is preliminary data.</text>
</comment>
<dbReference type="InterPro" id="IPR029065">
    <property type="entry name" value="Enolase_C-like"/>
</dbReference>
<dbReference type="GO" id="GO:0000287">
    <property type="term" value="F:magnesium ion binding"/>
    <property type="evidence" value="ECO:0007669"/>
    <property type="project" value="TreeGrafter"/>
</dbReference>
<dbReference type="InterPro" id="IPR029017">
    <property type="entry name" value="Enolase-like_N"/>
</dbReference>
<dbReference type="GO" id="GO:0016836">
    <property type="term" value="F:hydro-lyase activity"/>
    <property type="evidence" value="ECO:0007669"/>
    <property type="project" value="TreeGrafter"/>
</dbReference>
<reference evidence="5 6" key="1">
    <citation type="submission" date="2018-10" db="EMBL/GenBank/DDBJ databases">
        <title>Robbsia sp. DHC34, isolated from soil.</title>
        <authorList>
            <person name="Gao Z.-H."/>
            <person name="Qiu L.-H."/>
        </authorList>
    </citation>
    <scope>NUCLEOTIDE SEQUENCE [LARGE SCALE GENOMIC DNA]</scope>
    <source>
        <strain evidence="5 6">DHC34</strain>
    </source>
</reference>
<dbReference type="SMART" id="SM00922">
    <property type="entry name" value="MR_MLE"/>
    <property type="match status" value="1"/>
</dbReference>
<sequence length="376" mass="40370">MPIIERIELFQVDLAPKTTRQDAIQSFVTQETPLVRIVCDDGSEGIGYSYTIGTGGSSVMALLNDHLAPMLIGKSPVDVEGLWRAMLFHTHATAVGAITSLALAAIDTALWDWRAKHAGLPLWRLLGGAKSAVPTYTTEGGWLQLPVETLVRQTVEARDQGFLGAKLKIGKPRGAEDVARLSAVREAVGPAFELMVDANQAFSISEALRRADALADLGLAWIEEPLPADDLGGHARLAAQSRIPVAVGESLYSPGQFGDYLRLGACSIVQVDVARVGGITPWLKVAHLAECMNVSVSPHFLMELHVSLCCAVPNSAWVEYIPQLDAVTTERLAIVDGHAQAPTEPGLGIAWDWAAVEQRARVRHRIGHGRPVAQGV</sequence>
<dbReference type="RefSeq" id="WP_121087043.1">
    <property type="nucleotide sequence ID" value="NZ_RBZU01000005.1"/>
</dbReference>
<dbReference type="InterPro" id="IPR036849">
    <property type="entry name" value="Enolase-like_C_sf"/>
</dbReference>
<dbReference type="Proteomes" id="UP000270342">
    <property type="component" value="Unassembled WGS sequence"/>
</dbReference>
<dbReference type="PANTHER" id="PTHR13794">
    <property type="entry name" value="ENOLASE SUPERFAMILY, MANDELATE RACEMASE"/>
    <property type="match status" value="1"/>
</dbReference>
<gene>
    <name evidence="5" type="ORF">D7S86_12815</name>
</gene>
<feature type="domain" description="Mandelate racemase/muconate lactonizing enzyme C-terminal" evidence="4">
    <location>
        <begin position="147"/>
        <end position="244"/>
    </location>
</feature>
<dbReference type="PANTHER" id="PTHR13794:SF58">
    <property type="entry name" value="MITOCHONDRIAL ENOLASE SUPERFAMILY MEMBER 1"/>
    <property type="match status" value="1"/>
</dbReference>
<dbReference type="SFLD" id="SFLDS00001">
    <property type="entry name" value="Enolase"/>
    <property type="match status" value="1"/>
</dbReference>
<dbReference type="GO" id="GO:0016052">
    <property type="term" value="P:carbohydrate catabolic process"/>
    <property type="evidence" value="ECO:0007669"/>
    <property type="project" value="TreeGrafter"/>
</dbReference>
<keyword evidence="6" id="KW-1185">Reference proteome</keyword>
<dbReference type="SUPFAM" id="SSF51604">
    <property type="entry name" value="Enolase C-terminal domain-like"/>
    <property type="match status" value="1"/>
</dbReference>
<dbReference type="InterPro" id="IPR013341">
    <property type="entry name" value="Mandelate_racemase_N_dom"/>
</dbReference>
<evidence type="ECO:0000256" key="2">
    <source>
        <dbReference type="ARBA" id="ARBA00022723"/>
    </source>
</evidence>
<dbReference type="SUPFAM" id="SSF54826">
    <property type="entry name" value="Enolase N-terminal domain-like"/>
    <property type="match status" value="1"/>
</dbReference>
<comment type="cofactor">
    <cofactor evidence="1">
        <name>Mg(2+)</name>
        <dbReference type="ChEBI" id="CHEBI:18420"/>
    </cofactor>
</comment>
<keyword evidence="3" id="KW-0460">Magnesium</keyword>
<dbReference type="SFLD" id="SFLDG00179">
    <property type="entry name" value="mandelate_racemase"/>
    <property type="match status" value="1"/>
</dbReference>
<evidence type="ECO:0000313" key="5">
    <source>
        <dbReference type="EMBL" id="RKP54555.1"/>
    </source>
</evidence>
<evidence type="ECO:0000259" key="4">
    <source>
        <dbReference type="SMART" id="SM00922"/>
    </source>
</evidence>
<dbReference type="OrthoDB" id="8609034at2"/>